<evidence type="ECO:0000256" key="2">
    <source>
        <dbReference type="ARBA" id="ARBA00022438"/>
    </source>
</evidence>
<dbReference type="InterPro" id="IPR042097">
    <property type="entry name" value="Aminopeptidase_N-like_N_sf"/>
</dbReference>
<comment type="similarity">
    <text evidence="1">Belongs to the peptidase M1 family.</text>
</comment>
<dbReference type="InterPro" id="IPR045357">
    <property type="entry name" value="Aminopeptidase_N-like_N"/>
</dbReference>
<dbReference type="GO" id="GO:0070006">
    <property type="term" value="F:metalloaminopeptidase activity"/>
    <property type="evidence" value="ECO:0007669"/>
    <property type="project" value="TreeGrafter"/>
</dbReference>
<proteinExistence type="inferred from homology"/>
<comment type="caution">
    <text evidence="6">The sequence shown here is derived from an EMBL/GenBank/DDBJ whole genome shotgun (WGS) entry which is preliminary data.</text>
</comment>
<dbReference type="Pfam" id="PF11838">
    <property type="entry name" value="ERAP1_C"/>
    <property type="match status" value="1"/>
</dbReference>
<keyword evidence="2 6" id="KW-0645">Protease</keyword>
<dbReference type="Pfam" id="PF17900">
    <property type="entry name" value="Peptidase_M1_N"/>
    <property type="match status" value="1"/>
</dbReference>
<dbReference type="InterPro" id="IPR024571">
    <property type="entry name" value="ERAP1-like_C_dom"/>
</dbReference>
<dbReference type="GO" id="GO:0008270">
    <property type="term" value="F:zinc ion binding"/>
    <property type="evidence" value="ECO:0007669"/>
    <property type="project" value="InterPro"/>
</dbReference>
<evidence type="ECO:0000313" key="7">
    <source>
        <dbReference type="Proteomes" id="UP001151699"/>
    </source>
</evidence>
<dbReference type="GO" id="GO:0005615">
    <property type="term" value="C:extracellular space"/>
    <property type="evidence" value="ECO:0007669"/>
    <property type="project" value="TreeGrafter"/>
</dbReference>
<evidence type="ECO:0000259" key="5">
    <source>
        <dbReference type="Pfam" id="PF17900"/>
    </source>
</evidence>
<dbReference type="SUPFAM" id="SSF55486">
    <property type="entry name" value="Metalloproteases ('zincins'), catalytic domain"/>
    <property type="match status" value="1"/>
</dbReference>
<dbReference type="Proteomes" id="UP001151699">
    <property type="component" value="Chromosome X"/>
</dbReference>
<feature type="domain" description="Aminopeptidase N-like N-terminal" evidence="5">
    <location>
        <begin position="1"/>
        <end position="50"/>
    </location>
</feature>
<evidence type="ECO:0000259" key="4">
    <source>
        <dbReference type="Pfam" id="PF11838"/>
    </source>
</evidence>
<dbReference type="AlphaFoldDB" id="A0A9Q0S015"/>
<gene>
    <name evidence="6" type="primary">Enpep</name>
    <name evidence="6" type="ORF">Bhyg_13146</name>
</gene>
<dbReference type="GO" id="GO:0016020">
    <property type="term" value="C:membrane"/>
    <property type="evidence" value="ECO:0007669"/>
    <property type="project" value="TreeGrafter"/>
</dbReference>
<dbReference type="GO" id="GO:0043171">
    <property type="term" value="P:peptide catabolic process"/>
    <property type="evidence" value="ECO:0007669"/>
    <property type="project" value="TreeGrafter"/>
</dbReference>
<dbReference type="OrthoDB" id="6626199at2759"/>
<evidence type="ECO:0000259" key="3">
    <source>
        <dbReference type="Pfam" id="PF01433"/>
    </source>
</evidence>
<dbReference type="InterPro" id="IPR014782">
    <property type="entry name" value="Peptidase_M1_dom"/>
</dbReference>
<feature type="domain" description="Peptidase M1 membrane alanine aminopeptidase" evidence="3">
    <location>
        <begin position="128"/>
        <end position="177"/>
    </location>
</feature>
<dbReference type="InterPro" id="IPR050344">
    <property type="entry name" value="Peptidase_M1_aminopeptidases"/>
</dbReference>
<name>A0A9Q0S015_9DIPT</name>
<feature type="non-terminal residue" evidence="6">
    <location>
        <position position="309"/>
    </location>
</feature>
<dbReference type="GO" id="GO:0042277">
    <property type="term" value="F:peptide binding"/>
    <property type="evidence" value="ECO:0007669"/>
    <property type="project" value="TreeGrafter"/>
</dbReference>
<dbReference type="Pfam" id="PF01433">
    <property type="entry name" value="Peptidase_M1"/>
    <property type="match status" value="1"/>
</dbReference>
<dbReference type="PANTHER" id="PTHR11533">
    <property type="entry name" value="PROTEASE M1 ZINC METALLOPROTEASE"/>
    <property type="match status" value="1"/>
</dbReference>
<sequence>MKAKFNISLVIPSDGVYHALSNMPEESTLVNGDGTTTVRFQQSVRMSSYLACFIVSDFTHKKGQVTNGPEMRVYATPAQIDKVDFALLTGLNVTEYYINYFNVSYPLPKLDMAAIPDFVRSHGTLGAITMAWWDDLWLNEGFASYIEYKGTDFAYKDWKMMDQFLIDDLHSMLCLHGLSKWDFQLLIDLAWDRDNVRDQDYFTCMQNIAANPAGESLVWNYVRDNWSNMVARFGLNERYLGRMIPSICGRFKSQTRLDEVKAFFAKYPDAGAGAAAREQAIQDITNRIKWLENNQQKVSDWLTKNNNQN</sequence>
<feature type="domain" description="ERAP1-like C-terminal" evidence="4">
    <location>
        <begin position="185"/>
        <end position="285"/>
    </location>
</feature>
<keyword evidence="2 6" id="KW-0031">Aminopeptidase</keyword>
<dbReference type="GO" id="GO:0006508">
    <property type="term" value="P:proteolysis"/>
    <property type="evidence" value="ECO:0007669"/>
    <property type="project" value="TreeGrafter"/>
</dbReference>
<dbReference type="Gene3D" id="3.30.2010.30">
    <property type="match status" value="1"/>
</dbReference>
<dbReference type="Gene3D" id="2.60.40.1730">
    <property type="entry name" value="tricorn interacting facor f3 domain"/>
    <property type="match status" value="1"/>
</dbReference>
<dbReference type="EMBL" id="WJQU01000003">
    <property type="protein sequence ID" value="KAJ6640395.1"/>
    <property type="molecule type" value="Genomic_DNA"/>
</dbReference>
<dbReference type="SUPFAM" id="SSF63737">
    <property type="entry name" value="Leukotriene A4 hydrolase N-terminal domain"/>
    <property type="match status" value="1"/>
</dbReference>
<reference evidence="6" key="1">
    <citation type="submission" date="2022-07" db="EMBL/GenBank/DDBJ databases">
        <authorList>
            <person name="Trinca V."/>
            <person name="Uliana J.V.C."/>
            <person name="Torres T.T."/>
            <person name="Ward R.J."/>
            <person name="Monesi N."/>
        </authorList>
    </citation>
    <scope>NUCLEOTIDE SEQUENCE</scope>
    <source>
        <strain evidence="6">HSMRA1968</strain>
        <tissue evidence="6">Whole embryos</tissue>
    </source>
</reference>
<organism evidence="6 7">
    <name type="scientific">Pseudolycoriella hygida</name>
    <dbReference type="NCBI Taxonomy" id="35572"/>
    <lineage>
        <taxon>Eukaryota</taxon>
        <taxon>Metazoa</taxon>
        <taxon>Ecdysozoa</taxon>
        <taxon>Arthropoda</taxon>
        <taxon>Hexapoda</taxon>
        <taxon>Insecta</taxon>
        <taxon>Pterygota</taxon>
        <taxon>Neoptera</taxon>
        <taxon>Endopterygota</taxon>
        <taxon>Diptera</taxon>
        <taxon>Nematocera</taxon>
        <taxon>Sciaroidea</taxon>
        <taxon>Sciaridae</taxon>
        <taxon>Pseudolycoriella</taxon>
    </lineage>
</organism>
<evidence type="ECO:0000313" key="6">
    <source>
        <dbReference type="EMBL" id="KAJ6640395.1"/>
    </source>
</evidence>
<dbReference type="Gene3D" id="1.25.50.20">
    <property type="match status" value="1"/>
</dbReference>
<evidence type="ECO:0000256" key="1">
    <source>
        <dbReference type="ARBA" id="ARBA00010136"/>
    </source>
</evidence>
<dbReference type="GO" id="GO:0005737">
    <property type="term" value="C:cytoplasm"/>
    <property type="evidence" value="ECO:0007669"/>
    <property type="project" value="TreeGrafter"/>
</dbReference>
<protein>
    <submittedName>
        <fullName evidence="6">Glutamyl aminopeptidase</fullName>
    </submittedName>
</protein>
<keyword evidence="2 6" id="KW-0378">Hydrolase</keyword>
<dbReference type="PANTHER" id="PTHR11533:SF276">
    <property type="entry name" value="GLUTAMYL AMINOPEPTIDASE"/>
    <property type="match status" value="1"/>
</dbReference>
<keyword evidence="7" id="KW-1185">Reference proteome</keyword>
<accession>A0A9Q0S015</accession>